<dbReference type="OrthoDB" id="644067at2759"/>
<dbReference type="Gene3D" id="1.20.5.170">
    <property type="match status" value="1"/>
</dbReference>
<feature type="compositionally biased region" description="Polar residues" evidence="8">
    <location>
        <begin position="150"/>
        <end position="159"/>
    </location>
</feature>
<evidence type="ECO:0000256" key="6">
    <source>
        <dbReference type="ARBA" id="ARBA00023242"/>
    </source>
</evidence>
<dbReference type="SMART" id="SM00338">
    <property type="entry name" value="BRLZ"/>
    <property type="match status" value="1"/>
</dbReference>
<keyword evidence="13" id="KW-1185">Reference proteome</keyword>
<evidence type="ECO:0000256" key="3">
    <source>
        <dbReference type="ARBA" id="ARBA00023015"/>
    </source>
</evidence>
<dbReference type="InterPro" id="IPR046347">
    <property type="entry name" value="bZIP_sf"/>
</dbReference>
<comment type="subcellular location">
    <subcellularLocation>
        <location evidence="1">Membrane</location>
        <topology evidence="1">Single-pass membrane protein</topology>
    </subcellularLocation>
</comment>
<evidence type="ECO:0000256" key="2">
    <source>
        <dbReference type="ARBA" id="ARBA00009050"/>
    </source>
</evidence>
<keyword evidence="5" id="KW-0804">Transcription</keyword>
<proteinExistence type="inferred from homology"/>
<dbReference type="GO" id="GO:0005634">
    <property type="term" value="C:nucleus"/>
    <property type="evidence" value="ECO:0007669"/>
    <property type="project" value="UniProtKB-ARBA"/>
</dbReference>
<reference evidence="12" key="2">
    <citation type="submission" date="2024-08" db="UniProtKB">
        <authorList>
            <consortium name="EnsemblMetazoa"/>
        </authorList>
    </citation>
    <scope>IDENTIFICATION</scope>
</reference>
<evidence type="ECO:0000313" key="10">
    <source>
        <dbReference type="EMBL" id="ENN78620.1"/>
    </source>
</evidence>
<dbReference type="GO" id="GO:0016020">
    <property type="term" value="C:membrane"/>
    <property type="evidence" value="ECO:0007669"/>
    <property type="project" value="UniProtKB-SubCell"/>
</dbReference>
<sequence>MLPEGINLIEDYGFRSSPESCSDKSFSSTDLADSMSEEDFMTQLSSSLDIPLLLNAGEDEMAVLNSFLDKSPDEILSEIKDSPVRLFDDDLEGKEFDFFVDKPPDQPPACPMNDPSYFNYFHSLNGALAEHLVNIDDDIGLKSELHSEESCSSTNSIEPSTPPPVIAKRANPPTFFSTDVTANKISQAPMRTVKPSTIQVVPQAKLPIKRVPIKPKYTLPTKGSNIVLIKNVKNEFANKASQNIVLLDSIPVNNFNSLAPVTVNIPNSSICSRNNTELDPRVLKRQERRIKNRESASISRKKKKDYLNSLEEQVKQLSAKNARLEQENSSLKQRLAFFESAGNCRFSMAKRAKPALFLCAVLLLVGFNFNLARIFEVKTAKSGDTNYPKLPDHFSRNLLWADEDSMNNLNLNRTYFSSLTMCPASINQTESARLLLELERWIGKPKVTKAPVRAAAKPASKKAHIKRKKLRLDSSLAQYRGSNGAQNDMKTELEVFSPRLDQLYSEFYQAINRRDDTFYVVSFSEQHMLLPALYHNNTRRPKMSLLMPSMFHNETSTQTYVQLMQIDCEVLDTKLVNVKYGTIPRPYRHYGNSSHRTEASGRRADNISTVKKYDPRGTYKPYVLSKNLLKGTDDSE</sequence>
<dbReference type="HOGENOM" id="CLU_467992_0_0_1"/>
<keyword evidence="4" id="KW-0238">DNA-binding</keyword>
<dbReference type="EnsemblMetazoa" id="XM_019901857.1">
    <property type="protein sequence ID" value="XP_019757416.1"/>
    <property type="gene ID" value="LOC109535843"/>
</dbReference>
<evidence type="ECO:0000256" key="1">
    <source>
        <dbReference type="ARBA" id="ARBA00004167"/>
    </source>
</evidence>
<evidence type="ECO:0000313" key="11">
    <source>
        <dbReference type="EMBL" id="ERL85250.1"/>
    </source>
</evidence>
<dbReference type="SUPFAM" id="SSF57959">
    <property type="entry name" value="Leucine zipper domain"/>
    <property type="match status" value="1"/>
</dbReference>
<feature type="coiled-coil region" evidence="7">
    <location>
        <begin position="300"/>
        <end position="341"/>
    </location>
</feature>
<evidence type="ECO:0000259" key="9">
    <source>
        <dbReference type="PROSITE" id="PS50217"/>
    </source>
</evidence>
<dbReference type="InterPro" id="IPR051882">
    <property type="entry name" value="ATF_bZIP_TF"/>
</dbReference>
<evidence type="ECO:0000256" key="5">
    <source>
        <dbReference type="ARBA" id="ARBA00023163"/>
    </source>
</evidence>
<protein>
    <recommendedName>
        <fullName evidence="9">BZIP domain-containing protein</fullName>
    </recommendedName>
</protein>
<dbReference type="GO" id="GO:0030968">
    <property type="term" value="P:endoplasmic reticulum unfolded protein response"/>
    <property type="evidence" value="ECO:0007669"/>
    <property type="project" value="TreeGrafter"/>
</dbReference>
<evidence type="ECO:0000256" key="8">
    <source>
        <dbReference type="SAM" id="MobiDB-lite"/>
    </source>
</evidence>
<dbReference type="Pfam" id="PF00170">
    <property type="entry name" value="bZIP_1"/>
    <property type="match status" value="1"/>
</dbReference>
<dbReference type="GO" id="GO:0000978">
    <property type="term" value="F:RNA polymerase II cis-regulatory region sequence-specific DNA binding"/>
    <property type="evidence" value="ECO:0007669"/>
    <property type="project" value="TreeGrafter"/>
</dbReference>
<evidence type="ECO:0000256" key="7">
    <source>
        <dbReference type="SAM" id="Coils"/>
    </source>
</evidence>
<dbReference type="OMA" id="RWIGKPK"/>
<feature type="region of interest" description="Disordered" evidence="8">
    <location>
        <begin position="146"/>
        <end position="165"/>
    </location>
</feature>
<dbReference type="GO" id="GO:0000981">
    <property type="term" value="F:DNA-binding transcription factor activity, RNA polymerase II-specific"/>
    <property type="evidence" value="ECO:0007669"/>
    <property type="project" value="TreeGrafter"/>
</dbReference>
<evidence type="ECO:0000313" key="12">
    <source>
        <dbReference type="EnsemblMetazoa" id="XP_019757416.1"/>
    </source>
</evidence>
<feature type="non-terminal residue" evidence="10">
    <location>
        <position position="1"/>
    </location>
</feature>
<keyword evidence="7" id="KW-0175">Coiled coil</keyword>
<dbReference type="EMBL" id="KB740857">
    <property type="protein sequence ID" value="ENN78620.1"/>
    <property type="molecule type" value="Genomic_DNA"/>
</dbReference>
<dbReference type="AlphaFoldDB" id="N6UA82"/>
<dbReference type="EMBL" id="KB631671">
    <property type="protein sequence ID" value="ERL85250.1"/>
    <property type="molecule type" value="Genomic_DNA"/>
</dbReference>
<evidence type="ECO:0000313" key="14">
    <source>
        <dbReference type="Proteomes" id="UP000030742"/>
    </source>
</evidence>
<dbReference type="Proteomes" id="UP000030742">
    <property type="component" value="Unassembled WGS sequence"/>
</dbReference>
<dbReference type="InterPro" id="IPR004827">
    <property type="entry name" value="bZIP"/>
</dbReference>
<keyword evidence="3" id="KW-0805">Transcription regulation</keyword>
<dbReference type="STRING" id="77166.N6UA82"/>
<reference evidence="13 14" key="1">
    <citation type="journal article" date="2013" name="Genome Biol.">
        <title>Draft genome of the mountain pine beetle, Dendroctonus ponderosae Hopkins, a major forest pest.</title>
        <authorList>
            <person name="Keeling C.I."/>
            <person name="Yuen M.M."/>
            <person name="Liao N.Y."/>
            <person name="Docking T.R."/>
            <person name="Chan S.K."/>
            <person name="Taylor G.A."/>
            <person name="Palmquist D.L."/>
            <person name="Jackman S.D."/>
            <person name="Nguyen A."/>
            <person name="Li M."/>
            <person name="Henderson H."/>
            <person name="Janes J.K."/>
            <person name="Zhao Y."/>
            <person name="Pandoh P."/>
            <person name="Moore R."/>
            <person name="Sperling F.A."/>
            <person name="Huber D.P."/>
            <person name="Birol I."/>
            <person name="Jones S.J."/>
            <person name="Bohlmann J."/>
        </authorList>
    </citation>
    <scope>NUCLEOTIDE SEQUENCE</scope>
</reference>
<dbReference type="PANTHER" id="PTHR46164">
    <property type="entry name" value="ATF6, ISOFORM C"/>
    <property type="match status" value="1"/>
</dbReference>
<accession>N6UA82</accession>
<dbReference type="PROSITE" id="PS50217">
    <property type="entry name" value="BZIP"/>
    <property type="match status" value="1"/>
</dbReference>
<gene>
    <name evidence="12" type="primary">109535843</name>
    <name evidence="11" type="ORF">D910_02671</name>
    <name evidence="10" type="ORF">YQE_04924</name>
</gene>
<evidence type="ECO:0000256" key="4">
    <source>
        <dbReference type="ARBA" id="ARBA00023125"/>
    </source>
</evidence>
<organism evidence="10">
    <name type="scientific">Dendroctonus ponderosae</name>
    <name type="common">Mountain pine beetle</name>
    <dbReference type="NCBI Taxonomy" id="77166"/>
    <lineage>
        <taxon>Eukaryota</taxon>
        <taxon>Metazoa</taxon>
        <taxon>Ecdysozoa</taxon>
        <taxon>Arthropoda</taxon>
        <taxon>Hexapoda</taxon>
        <taxon>Insecta</taxon>
        <taxon>Pterygota</taxon>
        <taxon>Neoptera</taxon>
        <taxon>Endopterygota</taxon>
        <taxon>Coleoptera</taxon>
        <taxon>Polyphaga</taxon>
        <taxon>Cucujiformia</taxon>
        <taxon>Curculionidae</taxon>
        <taxon>Scolytinae</taxon>
        <taxon>Dendroctonus</taxon>
    </lineage>
</organism>
<evidence type="ECO:0000313" key="13">
    <source>
        <dbReference type="Proteomes" id="UP000019118"/>
    </source>
</evidence>
<dbReference type="KEGG" id="dpa:109535843"/>
<dbReference type="PANTHER" id="PTHR46164:SF3">
    <property type="entry name" value="ATF6, ISOFORM C"/>
    <property type="match status" value="1"/>
</dbReference>
<comment type="similarity">
    <text evidence="2">Belongs to the bZIP family. ATF subfamily.</text>
</comment>
<keyword evidence="6" id="KW-0539">Nucleus</keyword>
<name>N6UA82_DENPD</name>
<dbReference type="Proteomes" id="UP000019118">
    <property type="component" value="Unassembled WGS sequence"/>
</dbReference>
<feature type="domain" description="BZIP" evidence="9">
    <location>
        <begin position="282"/>
        <end position="340"/>
    </location>
</feature>